<evidence type="ECO:0000313" key="1">
    <source>
        <dbReference type="EMBL" id="KAF0739039.1"/>
    </source>
</evidence>
<comment type="caution">
    <text evidence="1">The sequence shown here is derived from an EMBL/GenBank/DDBJ whole genome shotgun (WGS) entry which is preliminary data.</text>
</comment>
<sequence>MPMMDATMKVEEKYSVKASRHNFKSESPRECPYVLQLDPLFEAILNDNTKRMLSIENAYSIKFDKAYCSAIDGNVFVRSFPDKGVFPTLVAKLANLCVLITCYPSRVQVQNLSTASITISRDINTRGRKIVLSHVGEKANMFHGDKLTLFQFPSDHMFSHFPPLQYRAIHLEEPLNPLNTWYTRVMQCQDWHWSQSEHKPTPRYSLRLHRDASNLSSIDPTFEFDSLLSISCDQSTVLGRSTWFDVFGVKLRSFHIRYIPRVQLVLVPSSTGIKLVNCGGVSVKVSDRDIDTGSSCLIQHGDKIFWIVSKDCRSLKLAYVLVDALEAIPLNPHNFFDFGKIQRDVFGPLISRIQELSQQEPTIQCMYSNKKVVSLCFNDEEPETPIALMPYGHLDDEYELELFWRHPCIFALRCGQIQQILPITVERCIVQLLGIAASNVGSKIIRDHETALKACQRVVKILGVEGQDIAPKDYFVRLLAQQNVSECYDTASTMP</sequence>
<organism evidence="1 2">
    <name type="scientific">Aphanomyces euteiches</name>
    <dbReference type="NCBI Taxonomy" id="100861"/>
    <lineage>
        <taxon>Eukaryota</taxon>
        <taxon>Sar</taxon>
        <taxon>Stramenopiles</taxon>
        <taxon>Oomycota</taxon>
        <taxon>Saprolegniomycetes</taxon>
        <taxon>Saprolegniales</taxon>
        <taxon>Verrucalvaceae</taxon>
        <taxon>Aphanomyces</taxon>
    </lineage>
</organism>
<evidence type="ECO:0000313" key="2">
    <source>
        <dbReference type="Proteomes" id="UP000481153"/>
    </source>
</evidence>
<keyword evidence="2" id="KW-1185">Reference proteome</keyword>
<name>A0A6G0XFV1_9STRA</name>
<protein>
    <submittedName>
        <fullName evidence="1">Uncharacterized protein</fullName>
    </submittedName>
</protein>
<accession>A0A6G0XFV1</accession>
<dbReference type="VEuPathDB" id="FungiDB:AeMF1_013376"/>
<dbReference type="AlphaFoldDB" id="A0A6G0XFV1"/>
<gene>
    <name evidence="1" type="ORF">Ae201684_005222</name>
</gene>
<reference evidence="1 2" key="1">
    <citation type="submission" date="2019-07" db="EMBL/GenBank/DDBJ databases">
        <title>Genomics analysis of Aphanomyces spp. identifies a new class of oomycete effector associated with host adaptation.</title>
        <authorList>
            <person name="Gaulin E."/>
        </authorList>
    </citation>
    <scope>NUCLEOTIDE SEQUENCE [LARGE SCALE GENOMIC DNA]</scope>
    <source>
        <strain evidence="1 2">ATCC 201684</strain>
    </source>
</reference>
<proteinExistence type="predicted"/>
<dbReference type="Proteomes" id="UP000481153">
    <property type="component" value="Unassembled WGS sequence"/>
</dbReference>
<dbReference type="EMBL" id="VJMJ01000067">
    <property type="protein sequence ID" value="KAF0739039.1"/>
    <property type="molecule type" value="Genomic_DNA"/>
</dbReference>